<dbReference type="PANTHER" id="PTHR43796:SF2">
    <property type="entry name" value="CARBOXYNORSPERMIDINE SYNTHASE"/>
    <property type="match status" value="1"/>
</dbReference>
<protein>
    <submittedName>
        <fullName evidence="2">Saccharopine dehydrogenase-like protein</fullName>
    </submittedName>
</protein>
<dbReference type="PANTHER" id="PTHR43796">
    <property type="entry name" value="CARBOXYNORSPERMIDINE SYNTHASE"/>
    <property type="match status" value="1"/>
</dbReference>
<dbReference type="EMBL" id="QTTT01000001">
    <property type="protein sequence ID" value="REE96440.1"/>
    <property type="molecule type" value="Genomic_DNA"/>
</dbReference>
<reference evidence="2 3" key="1">
    <citation type="submission" date="2018-08" db="EMBL/GenBank/DDBJ databases">
        <title>Sequencing the genomes of 1000 actinobacteria strains.</title>
        <authorList>
            <person name="Klenk H.-P."/>
        </authorList>
    </citation>
    <scope>NUCLEOTIDE SEQUENCE [LARGE SCALE GENOMIC DNA]</scope>
    <source>
        <strain evidence="2 3">DSM 43927</strain>
    </source>
</reference>
<dbReference type="AlphaFoldDB" id="A0A3D9SPQ7"/>
<proteinExistence type="predicted"/>
<accession>A0A3D9SPQ7</accession>
<feature type="domain" description="Saccharopine dehydrogenase NADP binding" evidence="1">
    <location>
        <begin position="10"/>
        <end position="129"/>
    </location>
</feature>
<gene>
    <name evidence="2" type="ORF">DFJ69_1876</name>
</gene>
<sequence>MVGGMTPSAVLVVGGYGAVGSAVTVALAAGRSRPVLPAGRDLARARLMAAEAGGGPGVRVDITDPAAFEKVLDEHRVGAVVLCVEPPDTEIARVCLSRGVHLVDVGASDRLLAPVEALTALAVARGATAVLSVGVAPGLTNLLARRAHDDLGGADRLDLTVMLGAGERHGADAVRWTLTQLLARTPSTAAGSREVGLPGYGRRRAHPFPFSDQHTLRRTLGVPEATTRLCLDSRPLTAALFALRRTGVLGVARHPRVLRALTDAVTRVHVGGDGFALRADARLGERSAAYALIGREQGRITGVVAAHVTRRLLDGGLPHGVHHIDELPALAHLAGEIPGTTLLRLRGTRVVG</sequence>
<dbReference type="Proteomes" id="UP000256661">
    <property type="component" value="Unassembled WGS sequence"/>
</dbReference>
<keyword evidence="3" id="KW-1185">Reference proteome</keyword>
<organism evidence="2 3">
    <name type="scientific">Thermomonospora umbrina</name>
    <dbReference type="NCBI Taxonomy" id="111806"/>
    <lineage>
        <taxon>Bacteria</taxon>
        <taxon>Bacillati</taxon>
        <taxon>Actinomycetota</taxon>
        <taxon>Actinomycetes</taxon>
        <taxon>Streptosporangiales</taxon>
        <taxon>Thermomonosporaceae</taxon>
        <taxon>Thermomonospora</taxon>
    </lineage>
</organism>
<dbReference type="Gene3D" id="3.40.50.720">
    <property type="entry name" value="NAD(P)-binding Rossmann-like Domain"/>
    <property type="match status" value="1"/>
</dbReference>
<evidence type="ECO:0000259" key="1">
    <source>
        <dbReference type="Pfam" id="PF03435"/>
    </source>
</evidence>
<evidence type="ECO:0000313" key="2">
    <source>
        <dbReference type="EMBL" id="REE96440.1"/>
    </source>
</evidence>
<comment type="caution">
    <text evidence="2">The sequence shown here is derived from an EMBL/GenBank/DDBJ whole genome shotgun (WGS) entry which is preliminary data.</text>
</comment>
<dbReference type="Pfam" id="PF03435">
    <property type="entry name" value="Sacchrp_dh_NADP"/>
    <property type="match status" value="1"/>
</dbReference>
<dbReference type="InterPro" id="IPR005097">
    <property type="entry name" value="Sacchrp_dh_NADP-bd"/>
</dbReference>
<name>A0A3D9SPQ7_9ACTN</name>
<dbReference type="SUPFAM" id="SSF51735">
    <property type="entry name" value="NAD(P)-binding Rossmann-fold domains"/>
    <property type="match status" value="1"/>
</dbReference>
<evidence type="ECO:0000313" key="3">
    <source>
        <dbReference type="Proteomes" id="UP000256661"/>
    </source>
</evidence>
<dbReference type="InterPro" id="IPR036291">
    <property type="entry name" value="NAD(P)-bd_dom_sf"/>
</dbReference>